<accession>A0A3B0W2W7</accession>
<reference evidence="1" key="1">
    <citation type="submission" date="2018-06" db="EMBL/GenBank/DDBJ databases">
        <authorList>
            <person name="Zhirakovskaya E."/>
        </authorList>
    </citation>
    <scope>NUCLEOTIDE SEQUENCE</scope>
</reference>
<protein>
    <submittedName>
        <fullName evidence="1">Uncharacterized protein</fullName>
    </submittedName>
</protein>
<gene>
    <name evidence="1" type="ORF">MNBD_GAMMA01-1325</name>
</gene>
<proteinExistence type="predicted"/>
<dbReference type="Gene3D" id="2.170.14.10">
    <property type="entry name" value="Phage P22 tailspike-like, N-terminal domain"/>
    <property type="match status" value="1"/>
</dbReference>
<name>A0A3B0W2W7_9ZZZZ</name>
<dbReference type="AlphaFoldDB" id="A0A3B0W2W7"/>
<dbReference type="InterPro" id="IPR036730">
    <property type="entry name" value="P22_tailspike_N_sf"/>
</dbReference>
<evidence type="ECO:0000313" key="1">
    <source>
        <dbReference type="EMBL" id="VAW38936.1"/>
    </source>
</evidence>
<dbReference type="EMBL" id="UOEW01000214">
    <property type="protein sequence ID" value="VAW38936.1"/>
    <property type="molecule type" value="Genomic_DNA"/>
</dbReference>
<sequence length="432" mass="45837">MAVQLDENIQYVDPSSGELLVNGYIYIGTAGLEASGNTIPIYSSRALTTQLANPQRTGADGRALNKIWISGKYSLRVADSANVQKIDDRDLGESGTSIATIGLSNVQGTNAITATSSPVLLSLTDKQAYIFKSVAANTAAVTLKIDSFTAYPVKKKGEELVDGDIQDQIVKVVWNSSNSEFELINATTTRIKSAVPELVLEETDAAANNRIWGLIAEAEQLRLRVGNDAESSYVNALEIDRTANVIDLINLLSTALQLNGVAIPTISSADELTNKTIPIDDDNLTIQNNTDETKKLQFQCSEITTGTTRILTVPDQSGIIALRGTEDNDTTGSISLEVETGDMVMVVFEAGVTLATPPAKAQLSLSGSDPGGTIIGWGQSIYVNDTGLYYINGTSIFLATGSGTFTRNLNTSAAGTPTWSGHSIYGRVVKGA</sequence>
<organism evidence="1">
    <name type="scientific">hydrothermal vent metagenome</name>
    <dbReference type="NCBI Taxonomy" id="652676"/>
    <lineage>
        <taxon>unclassified sequences</taxon>
        <taxon>metagenomes</taxon>
        <taxon>ecological metagenomes</taxon>
    </lineage>
</organism>